<name>W9G695_9MICO</name>
<gene>
    <name evidence="3" type="ORF">N865_10215</name>
</gene>
<evidence type="ECO:0000313" key="3">
    <source>
        <dbReference type="EMBL" id="EWT01510.1"/>
    </source>
</evidence>
<dbReference type="EMBL" id="AWSA01000021">
    <property type="protein sequence ID" value="EWT01510.1"/>
    <property type="molecule type" value="Genomic_DNA"/>
</dbReference>
<dbReference type="STRING" id="1386089.N865_10215"/>
<accession>W9G695</accession>
<dbReference type="Proteomes" id="UP000019489">
    <property type="component" value="Unassembled WGS sequence"/>
</dbReference>
<dbReference type="PATRIC" id="fig|1386089.3.peg.2260"/>
<dbReference type="HAMAP" id="MF_00048">
    <property type="entry name" value="UPF0102"/>
    <property type="match status" value="1"/>
</dbReference>
<evidence type="ECO:0000256" key="2">
    <source>
        <dbReference type="HAMAP-Rule" id="MF_00048"/>
    </source>
</evidence>
<dbReference type="InterPro" id="IPR011856">
    <property type="entry name" value="tRNA_endonuc-like_dom_sf"/>
</dbReference>
<sequence>MPATRALGDYGERLACRHLREQGFTILERNWRCARGEIDIVAADGDCLVVCEVKTRSSDGFGAPFEAVTWRKARRLRRLAGLWIEAHQEQAAGLGDLRIDVVSILKPPAAPAALEHLRGVE</sequence>
<dbReference type="InterPro" id="IPR011335">
    <property type="entry name" value="Restrct_endonuc-II-like"/>
</dbReference>
<comment type="caution">
    <text evidence="3">The sequence shown here is derived from an EMBL/GenBank/DDBJ whole genome shotgun (WGS) entry which is preliminary data.</text>
</comment>
<reference evidence="3 4" key="1">
    <citation type="submission" date="2013-08" db="EMBL/GenBank/DDBJ databases">
        <title>Intrasporangium oryzae NRRL B-24470.</title>
        <authorList>
            <person name="Liu H."/>
            <person name="Wang G."/>
        </authorList>
    </citation>
    <scope>NUCLEOTIDE SEQUENCE [LARGE SCALE GENOMIC DNA]</scope>
    <source>
        <strain evidence="3 4">NRRL B-24470</strain>
    </source>
</reference>
<dbReference type="PANTHER" id="PTHR34039">
    <property type="entry name" value="UPF0102 PROTEIN YRAN"/>
    <property type="match status" value="1"/>
</dbReference>
<keyword evidence="4" id="KW-1185">Reference proteome</keyword>
<dbReference type="NCBIfam" id="NF009150">
    <property type="entry name" value="PRK12497.1-3"/>
    <property type="match status" value="1"/>
</dbReference>
<organism evidence="3 4">
    <name type="scientific">Intrasporangium oryzae NRRL B-24470</name>
    <dbReference type="NCBI Taxonomy" id="1386089"/>
    <lineage>
        <taxon>Bacteria</taxon>
        <taxon>Bacillati</taxon>
        <taxon>Actinomycetota</taxon>
        <taxon>Actinomycetes</taxon>
        <taxon>Micrococcales</taxon>
        <taxon>Intrasporangiaceae</taxon>
        <taxon>Intrasporangium</taxon>
    </lineage>
</organism>
<comment type="similarity">
    <text evidence="1 2">Belongs to the UPF0102 family.</text>
</comment>
<dbReference type="eggNOG" id="COG0792">
    <property type="taxonomic scope" value="Bacteria"/>
</dbReference>
<dbReference type="GO" id="GO:0003676">
    <property type="term" value="F:nucleic acid binding"/>
    <property type="evidence" value="ECO:0007669"/>
    <property type="project" value="InterPro"/>
</dbReference>
<dbReference type="PANTHER" id="PTHR34039:SF1">
    <property type="entry name" value="UPF0102 PROTEIN YRAN"/>
    <property type="match status" value="1"/>
</dbReference>
<dbReference type="SUPFAM" id="SSF52980">
    <property type="entry name" value="Restriction endonuclease-like"/>
    <property type="match status" value="1"/>
</dbReference>
<dbReference type="InterPro" id="IPR003509">
    <property type="entry name" value="UPF0102_YraN-like"/>
</dbReference>
<proteinExistence type="inferred from homology"/>
<evidence type="ECO:0000256" key="1">
    <source>
        <dbReference type="ARBA" id="ARBA00006738"/>
    </source>
</evidence>
<dbReference type="CDD" id="cd20736">
    <property type="entry name" value="PoNe_Nuclease"/>
    <property type="match status" value="1"/>
</dbReference>
<dbReference type="Pfam" id="PF02021">
    <property type="entry name" value="UPF0102"/>
    <property type="match status" value="1"/>
</dbReference>
<dbReference type="AlphaFoldDB" id="W9G695"/>
<evidence type="ECO:0000313" key="4">
    <source>
        <dbReference type="Proteomes" id="UP000019489"/>
    </source>
</evidence>
<dbReference type="Gene3D" id="3.40.1350.10">
    <property type="match status" value="1"/>
</dbReference>
<dbReference type="NCBIfam" id="NF009154">
    <property type="entry name" value="PRK12497.3-3"/>
    <property type="match status" value="1"/>
</dbReference>
<protein>
    <recommendedName>
        <fullName evidence="2">UPF0102 protein N865_10215</fullName>
    </recommendedName>
</protein>